<evidence type="ECO:0000313" key="4">
    <source>
        <dbReference type="EMBL" id="MFC3658782.1"/>
    </source>
</evidence>
<comment type="caution">
    <text evidence="4">The sequence shown here is derived from an EMBL/GenBank/DDBJ whole genome shotgun (WGS) entry which is preliminary data.</text>
</comment>
<protein>
    <submittedName>
        <fullName evidence="4">Uncharacterized protein</fullName>
    </submittedName>
</protein>
<keyword evidence="3" id="KW-1133">Transmembrane helix</keyword>
<proteinExistence type="predicted"/>
<feature type="region of interest" description="Disordered" evidence="2">
    <location>
        <begin position="1"/>
        <end position="20"/>
    </location>
</feature>
<keyword evidence="1" id="KW-0175">Coiled coil</keyword>
<sequence>MAAQTDAGKPAPDTTDKPGWLTRQLGDFRTWRKTITDHPLKGAVFAIVLFVLGVLGNEAADRVMQNFRKPDAFLVQMKDEQKQNFDALKTSLSELRGSLDGNGNAALRNVASAAEALQHTNARLIEEFALAKRENETLRKAVRDSTGMEGGSDFIVGESGSWQIDPETSIGLAGVNNGYVSINLTSRDAETSVRENLNVGEAITYTSASGQACKIALHTINNARPGSASFSRICRAGA</sequence>
<evidence type="ECO:0000313" key="5">
    <source>
        <dbReference type="Proteomes" id="UP001595724"/>
    </source>
</evidence>
<feature type="transmembrane region" description="Helical" evidence="3">
    <location>
        <begin position="42"/>
        <end position="60"/>
    </location>
</feature>
<accession>A0ABV7UQK4</accession>
<dbReference type="EMBL" id="JBHRYF010000001">
    <property type="protein sequence ID" value="MFC3658782.1"/>
    <property type="molecule type" value="Genomic_DNA"/>
</dbReference>
<organism evidence="4 5">
    <name type="scientific">Luteimonas notoginsengisoli</name>
    <dbReference type="NCBI Taxonomy" id="1578200"/>
    <lineage>
        <taxon>Bacteria</taxon>
        <taxon>Pseudomonadati</taxon>
        <taxon>Pseudomonadota</taxon>
        <taxon>Gammaproteobacteria</taxon>
        <taxon>Lysobacterales</taxon>
        <taxon>Lysobacteraceae</taxon>
        <taxon>Luteimonas</taxon>
    </lineage>
</organism>
<reference evidence="5" key="1">
    <citation type="journal article" date="2019" name="Int. J. Syst. Evol. Microbiol.">
        <title>The Global Catalogue of Microorganisms (GCM) 10K type strain sequencing project: providing services to taxonomists for standard genome sequencing and annotation.</title>
        <authorList>
            <consortium name="The Broad Institute Genomics Platform"/>
            <consortium name="The Broad Institute Genome Sequencing Center for Infectious Disease"/>
            <person name="Wu L."/>
            <person name="Ma J."/>
        </authorList>
    </citation>
    <scope>NUCLEOTIDE SEQUENCE [LARGE SCALE GENOMIC DNA]</scope>
    <source>
        <strain evidence="5">KCTC 42211</strain>
    </source>
</reference>
<dbReference type="Proteomes" id="UP001595724">
    <property type="component" value="Unassembled WGS sequence"/>
</dbReference>
<keyword evidence="3" id="KW-0472">Membrane</keyword>
<gene>
    <name evidence="4" type="ORF">ACFOM9_01655</name>
</gene>
<name>A0ABV7UQK4_9GAMM</name>
<keyword evidence="5" id="KW-1185">Reference proteome</keyword>
<feature type="coiled-coil region" evidence="1">
    <location>
        <begin position="107"/>
        <end position="141"/>
    </location>
</feature>
<keyword evidence="3" id="KW-0812">Transmembrane</keyword>
<evidence type="ECO:0000256" key="3">
    <source>
        <dbReference type="SAM" id="Phobius"/>
    </source>
</evidence>
<evidence type="ECO:0000256" key="2">
    <source>
        <dbReference type="SAM" id="MobiDB-lite"/>
    </source>
</evidence>
<dbReference type="RefSeq" id="WP_386705550.1">
    <property type="nucleotide sequence ID" value="NZ_JBHRYF010000001.1"/>
</dbReference>
<evidence type="ECO:0000256" key="1">
    <source>
        <dbReference type="SAM" id="Coils"/>
    </source>
</evidence>